<accession>A0ABP1CQ27</accession>
<protein>
    <recommendedName>
        <fullName evidence="3">F-box domain-containing protein</fullName>
    </recommendedName>
</protein>
<evidence type="ECO:0000313" key="1">
    <source>
        <dbReference type="EMBL" id="CAL1697802.1"/>
    </source>
</evidence>
<dbReference type="Proteomes" id="UP001497453">
    <property type="component" value="Chromosome 10"/>
</dbReference>
<keyword evidence="2" id="KW-1185">Reference proteome</keyword>
<sequence length="334" mass="39048">MLRFVYDFLDAQPFWTSPTSLLPQLAEKILEEAWWSDPDEEFVGRWIFYKTALLVCKDWYIIMNETVLKNIVIVTLEDFEHYRRLIQQVTKRHLGIVPLFSKARIRVYWKNLVFVSGFLPDCGSADLVFTSPLPRAVFEENRLLRCLSVFRSLESVSFLWNSGDYMIERQHHALRRRYPTEELIHFKNNLPPLDKLVYLDFSNLRPADRMSGGMTTVCRLAYLLKVHFQSVTHMSFCQPEPLVHFHNIFPKLHTLTICLLPHQHWNRNAGVPTSDLIQWAIEPALAAGLFRVAQGVQRRMIIRTGIKTPRSYEEIAKKCEALGIVMEREIVPGF</sequence>
<reference evidence="2" key="1">
    <citation type="submission" date="2024-04" db="EMBL/GenBank/DDBJ databases">
        <authorList>
            <person name="Shaw F."/>
            <person name="Minotto A."/>
        </authorList>
    </citation>
    <scope>NUCLEOTIDE SEQUENCE [LARGE SCALE GENOMIC DNA]</scope>
</reference>
<name>A0ABP1CQ27_9APHY</name>
<gene>
    <name evidence="1" type="ORF">GFSPODELE1_LOCUS1861</name>
</gene>
<evidence type="ECO:0008006" key="3">
    <source>
        <dbReference type="Google" id="ProtNLM"/>
    </source>
</evidence>
<dbReference type="EMBL" id="OZ037953">
    <property type="protein sequence ID" value="CAL1697802.1"/>
    <property type="molecule type" value="Genomic_DNA"/>
</dbReference>
<proteinExistence type="predicted"/>
<organism evidence="1 2">
    <name type="scientific">Somion occarium</name>
    <dbReference type="NCBI Taxonomy" id="3059160"/>
    <lineage>
        <taxon>Eukaryota</taxon>
        <taxon>Fungi</taxon>
        <taxon>Dikarya</taxon>
        <taxon>Basidiomycota</taxon>
        <taxon>Agaricomycotina</taxon>
        <taxon>Agaricomycetes</taxon>
        <taxon>Polyporales</taxon>
        <taxon>Cerrenaceae</taxon>
        <taxon>Somion</taxon>
    </lineage>
</organism>
<evidence type="ECO:0000313" key="2">
    <source>
        <dbReference type="Proteomes" id="UP001497453"/>
    </source>
</evidence>